<comment type="similarity">
    <text evidence="2">Belongs to the MNN1/MNT family.</text>
</comment>
<organism evidence="13 14">
    <name type="scientific">Clydaea vesicula</name>
    <dbReference type="NCBI Taxonomy" id="447962"/>
    <lineage>
        <taxon>Eukaryota</taxon>
        <taxon>Fungi</taxon>
        <taxon>Fungi incertae sedis</taxon>
        <taxon>Chytridiomycota</taxon>
        <taxon>Chytridiomycota incertae sedis</taxon>
        <taxon>Chytridiomycetes</taxon>
        <taxon>Lobulomycetales</taxon>
        <taxon>Lobulomycetaceae</taxon>
        <taxon>Clydaea</taxon>
    </lineage>
</organism>
<evidence type="ECO:0000256" key="2">
    <source>
        <dbReference type="ARBA" id="ARBA00009105"/>
    </source>
</evidence>
<keyword evidence="11" id="KW-1015">Disulfide bond</keyword>
<dbReference type="InterPro" id="IPR022751">
    <property type="entry name" value="Alpha_mannosyltransferase"/>
</dbReference>
<comment type="subcellular location">
    <subcellularLocation>
        <location evidence="1">Membrane</location>
        <topology evidence="1">Single-pass type II membrane protein</topology>
    </subcellularLocation>
</comment>
<dbReference type="PANTHER" id="PTHR31392:SF1">
    <property type="entry name" value="ALPHA-1,3-MANNOSYLTRANSFERASE MNN1-RELATED"/>
    <property type="match status" value="1"/>
</dbReference>
<dbReference type="InterPro" id="IPR001002">
    <property type="entry name" value="Chitin-bd_1"/>
</dbReference>
<dbReference type="GO" id="GO:0006493">
    <property type="term" value="P:protein O-linked glycosylation"/>
    <property type="evidence" value="ECO:0007669"/>
    <property type="project" value="TreeGrafter"/>
</dbReference>
<evidence type="ECO:0000256" key="8">
    <source>
        <dbReference type="ARBA" id="ARBA00022989"/>
    </source>
</evidence>
<keyword evidence="14" id="KW-1185">Reference proteome</keyword>
<dbReference type="EMBL" id="JADGJW010000087">
    <property type="protein sequence ID" value="KAJ3224622.1"/>
    <property type="molecule type" value="Genomic_DNA"/>
</dbReference>
<dbReference type="Proteomes" id="UP001211065">
    <property type="component" value="Unassembled WGS sequence"/>
</dbReference>
<sequence>MYAYSNLQLNNLKKTKNLKFDPNYAKLPNEKDDLFEKQLQLNEKFAAEVQHLTAEKIKQAEIYLLEKQKNLTIELGKDLRLLKDLFNSKKNTKVEKYTLLQLENKLLNWLKTTNLSELNSSFTNYEYGIVMCIGEGKTGFKALAFSTIKMIREVFKSKIKIEIFYKNDADLKPNTRLKFSKLTGISFKNLDNYIKNDILKVEGFNLKPFAMLFSCFEKVMLIDSDTVFLQNPELLFNSIKFRSTGSLFFHDRQMYPVGYRGMKMVVEYIKHLMPLKISNQVKFLNIMNERSYYEQESGVVLVDKSKHLLGIIASCLLLRDEERSISSKYIYGDKETYWLGFAIMEEEFSFLDYKTGTLGVFEKVTDLPCGGGKVNNGYCKDGCCSKFGWCGSGEDWCSLAKNCAGSCYVFNSTEKRPTPRYKMCSPKILHLDEVGEPLWINGGLIDVKYEPNSPLTKILHWAR</sequence>
<feature type="disulfide bond" evidence="11">
    <location>
        <begin position="369"/>
        <end position="384"/>
    </location>
</feature>
<reference evidence="13" key="1">
    <citation type="submission" date="2020-05" db="EMBL/GenBank/DDBJ databases">
        <title>Phylogenomic resolution of chytrid fungi.</title>
        <authorList>
            <person name="Stajich J.E."/>
            <person name="Amses K."/>
            <person name="Simmons R."/>
            <person name="Seto K."/>
            <person name="Myers J."/>
            <person name="Bonds A."/>
            <person name="Quandt C.A."/>
            <person name="Barry K."/>
            <person name="Liu P."/>
            <person name="Grigoriev I."/>
            <person name="Longcore J.E."/>
            <person name="James T.Y."/>
        </authorList>
    </citation>
    <scope>NUCLEOTIDE SEQUENCE</scope>
    <source>
        <strain evidence="13">JEL0476</strain>
    </source>
</reference>
<dbReference type="PANTHER" id="PTHR31392">
    <property type="entry name" value="ALPHA-1,3-MANNOSYLTRANSFERASE MNN1-RELATED"/>
    <property type="match status" value="1"/>
</dbReference>
<evidence type="ECO:0000313" key="13">
    <source>
        <dbReference type="EMBL" id="KAJ3224622.1"/>
    </source>
</evidence>
<proteinExistence type="inferred from homology"/>
<keyword evidence="4" id="KW-0328">Glycosyltransferase</keyword>
<comment type="caution">
    <text evidence="11">Lacks conserved residue(s) required for the propagation of feature annotation.</text>
</comment>
<dbReference type="GO" id="GO:0008061">
    <property type="term" value="F:chitin binding"/>
    <property type="evidence" value="ECO:0007669"/>
    <property type="project" value="UniProtKB-UniRule"/>
</dbReference>
<evidence type="ECO:0000256" key="7">
    <source>
        <dbReference type="ARBA" id="ARBA00022968"/>
    </source>
</evidence>
<dbReference type="GO" id="GO:0000033">
    <property type="term" value="F:alpha-1,3-mannosyltransferase activity"/>
    <property type="evidence" value="ECO:0007669"/>
    <property type="project" value="TreeGrafter"/>
</dbReference>
<keyword evidence="3 11" id="KW-0147">Chitin-binding</keyword>
<dbReference type="SUPFAM" id="SSF53448">
    <property type="entry name" value="Nucleotide-diphospho-sugar transferases"/>
    <property type="match status" value="1"/>
</dbReference>
<evidence type="ECO:0000256" key="11">
    <source>
        <dbReference type="PROSITE-ProRule" id="PRU00261"/>
    </source>
</evidence>
<accession>A0AAD5U964</accession>
<feature type="disulfide bond" evidence="11">
    <location>
        <begin position="403"/>
        <end position="407"/>
    </location>
</feature>
<protein>
    <recommendedName>
        <fullName evidence="12">Chitin-binding type-1 domain-containing protein</fullName>
    </recommendedName>
</protein>
<name>A0AAD5U964_9FUNG</name>
<evidence type="ECO:0000259" key="12">
    <source>
        <dbReference type="PROSITE" id="PS50941"/>
    </source>
</evidence>
<keyword evidence="7" id="KW-0735">Signal-anchor</keyword>
<dbReference type="InterPro" id="IPR036861">
    <property type="entry name" value="Endochitinase-like_sf"/>
</dbReference>
<evidence type="ECO:0000256" key="10">
    <source>
        <dbReference type="ARBA" id="ARBA00023180"/>
    </source>
</evidence>
<dbReference type="CDD" id="cd00035">
    <property type="entry name" value="ChtBD1"/>
    <property type="match status" value="1"/>
</dbReference>
<dbReference type="AlphaFoldDB" id="A0AAD5U964"/>
<evidence type="ECO:0000256" key="5">
    <source>
        <dbReference type="ARBA" id="ARBA00022679"/>
    </source>
</evidence>
<keyword evidence="9" id="KW-0472">Membrane</keyword>
<dbReference type="GO" id="GO:0016020">
    <property type="term" value="C:membrane"/>
    <property type="evidence" value="ECO:0007669"/>
    <property type="project" value="UniProtKB-SubCell"/>
</dbReference>
<dbReference type="SUPFAM" id="SSF57016">
    <property type="entry name" value="Plant lectins/antimicrobial peptides"/>
    <property type="match status" value="1"/>
</dbReference>
<evidence type="ECO:0000256" key="6">
    <source>
        <dbReference type="ARBA" id="ARBA00022692"/>
    </source>
</evidence>
<gene>
    <name evidence="13" type="ORF">HK099_008167</name>
</gene>
<evidence type="ECO:0000256" key="9">
    <source>
        <dbReference type="ARBA" id="ARBA00023136"/>
    </source>
</evidence>
<feature type="domain" description="Chitin-binding type-1" evidence="12">
    <location>
        <begin position="366"/>
        <end position="409"/>
    </location>
</feature>
<keyword evidence="8" id="KW-1133">Transmembrane helix</keyword>
<dbReference type="GO" id="GO:0005794">
    <property type="term" value="C:Golgi apparatus"/>
    <property type="evidence" value="ECO:0007669"/>
    <property type="project" value="TreeGrafter"/>
</dbReference>
<evidence type="ECO:0000313" key="14">
    <source>
        <dbReference type="Proteomes" id="UP001211065"/>
    </source>
</evidence>
<dbReference type="PROSITE" id="PS50941">
    <property type="entry name" value="CHIT_BIND_I_2"/>
    <property type="match status" value="1"/>
</dbReference>
<comment type="caution">
    <text evidence="13">The sequence shown here is derived from an EMBL/GenBank/DDBJ whole genome shotgun (WGS) entry which is preliminary data.</text>
</comment>
<keyword evidence="10" id="KW-0325">Glycoprotein</keyword>
<feature type="disulfide bond" evidence="11">
    <location>
        <begin position="383"/>
        <end position="397"/>
    </location>
</feature>
<keyword evidence="6" id="KW-0812">Transmembrane</keyword>
<evidence type="ECO:0000256" key="1">
    <source>
        <dbReference type="ARBA" id="ARBA00004606"/>
    </source>
</evidence>
<keyword evidence="5" id="KW-0808">Transferase</keyword>
<dbReference type="InterPro" id="IPR029044">
    <property type="entry name" value="Nucleotide-diphossugar_trans"/>
</dbReference>
<dbReference type="Pfam" id="PF11051">
    <property type="entry name" value="Mannosyl_trans3"/>
    <property type="match status" value="1"/>
</dbReference>
<evidence type="ECO:0000256" key="3">
    <source>
        <dbReference type="ARBA" id="ARBA00022669"/>
    </source>
</evidence>
<evidence type="ECO:0000256" key="4">
    <source>
        <dbReference type="ARBA" id="ARBA00022676"/>
    </source>
</evidence>